<protein>
    <submittedName>
        <fullName evidence="7">Transcription factor bHLH25</fullName>
        <ecNumber evidence="7">1.3.1.74</ecNumber>
    </submittedName>
</protein>
<dbReference type="GO" id="GO:0080090">
    <property type="term" value="P:regulation of primary metabolic process"/>
    <property type="evidence" value="ECO:0007669"/>
    <property type="project" value="UniProtKB-ARBA"/>
</dbReference>
<dbReference type="InterPro" id="IPR036638">
    <property type="entry name" value="HLH_DNA-bd_sf"/>
</dbReference>
<dbReference type="EMBL" id="KN657509">
    <property type="protein sequence ID" value="KHN22140.1"/>
    <property type="molecule type" value="Genomic_DNA"/>
</dbReference>
<dbReference type="Pfam" id="PF22754">
    <property type="entry name" value="bHLH-TF_ACT-like_plant"/>
    <property type="match status" value="1"/>
</dbReference>
<evidence type="ECO:0000259" key="6">
    <source>
        <dbReference type="PROSITE" id="PS50888"/>
    </source>
</evidence>
<comment type="subcellular location">
    <subcellularLocation>
        <location evidence="1">Nucleus</location>
    </subcellularLocation>
</comment>
<dbReference type="SMART" id="SM00353">
    <property type="entry name" value="HLH"/>
    <property type="match status" value="1"/>
</dbReference>
<dbReference type="EC" id="1.3.1.74" evidence="7"/>
<proteinExistence type="predicted"/>
<dbReference type="Gene3D" id="4.10.280.10">
    <property type="entry name" value="Helix-loop-helix DNA-binding domain"/>
    <property type="match status" value="1"/>
</dbReference>
<evidence type="ECO:0000256" key="5">
    <source>
        <dbReference type="SAM" id="Coils"/>
    </source>
</evidence>
<keyword evidence="5" id="KW-0175">Coiled coil</keyword>
<gene>
    <name evidence="7" type="ORF">glysoja_042897</name>
</gene>
<dbReference type="GO" id="GO:0032440">
    <property type="term" value="F:2-alkenal reductase [NAD(P)H] activity"/>
    <property type="evidence" value="ECO:0007669"/>
    <property type="project" value="UniProtKB-EC"/>
</dbReference>
<keyword evidence="2" id="KW-0805">Transcription regulation</keyword>
<feature type="domain" description="BHLH" evidence="6">
    <location>
        <begin position="107"/>
        <end position="156"/>
    </location>
</feature>
<keyword evidence="3" id="KW-0804">Transcription</keyword>
<evidence type="ECO:0000256" key="2">
    <source>
        <dbReference type="ARBA" id="ARBA00023015"/>
    </source>
</evidence>
<dbReference type="InterPro" id="IPR054502">
    <property type="entry name" value="bHLH-TF_ACT-like_plant"/>
</dbReference>
<dbReference type="InterPro" id="IPR011598">
    <property type="entry name" value="bHLH_dom"/>
</dbReference>
<dbReference type="Pfam" id="PF00010">
    <property type="entry name" value="HLH"/>
    <property type="match status" value="1"/>
</dbReference>
<reference evidence="7" key="1">
    <citation type="submission" date="2014-07" db="EMBL/GenBank/DDBJ databases">
        <title>Identification of a novel salt tolerance gene in wild soybean by whole-genome sequencing.</title>
        <authorList>
            <person name="Lam H.-M."/>
            <person name="Qi X."/>
            <person name="Li M.-W."/>
            <person name="Liu X."/>
            <person name="Xie M."/>
            <person name="Ni M."/>
            <person name="Xu X."/>
        </authorList>
    </citation>
    <scope>NUCLEOTIDE SEQUENCE [LARGE SCALE GENOMIC DNA]</scope>
    <source>
        <tissue evidence="7">Root</tissue>
    </source>
</reference>
<dbReference type="PANTHER" id="PTHR45959">
    <property type="entry name" value="BHLH TRANSCRIPTION FACTOR"/>
    <property type="match status" value="1"/>
</dbReference>
<organism evidence="7">
    <name type="scientific">Glycine soja</name>
    <name type="common">Wild soybean</name>
    <dbReference type="NCBI Taxonomy" id="3848"/>
    <lineage>
        <taxon>Eukaryota</taxon>
        <taxon>Viridiplantae</taxon>
        <taxon>Streptophyta</taxon>
        <taxon>Embryophyta</taxon>
        <taxon>Tracheophyta</taxon>
        <taxon>Spermatophyta</taxon>
        <taxon>Magnoliopsida</taxon>
        <taxon>eudicotyledons</taxon>
        <taxon>Gunneridae</taxon>
        <taxon>Pentapetalae</taxon>
        <taxon>rosids</taxon>
        <taxon>fabids</taxon>
        <taxon>Fabales</taxon>
        <taxon>Fabaceae</taxon>
        <taxon>Papilionoideae</taxon>
        <taxon>50 kb inversion clade</taxon>
        <taxon>NPAAA clade</taxon>
        <taxon>indigoferoid/millettioid clade</taxon>
        <taxon>Phaseoleae</taxon>
        <taxon>Glycine</taxon>
        <taxon>Glycine subgen. Soja</taxon>
    </lineage>
</organism>
<keyword evidence="4" id="KW-0539">Nucleus</keyword>
<evidence type="ECO:0000313" key="7">
    <source>
        <dbReference type="EMBL" id="KHN22140.1"/>
    </source>
</evidence>
<evidence type="ECO:0000256" key="4">
    <source>
        <dbReference type="ARBA" id="ARBA00023242"/>
    </source>
</evidence>
<evidence type="ECO:0000256" key="1">
    <source>
        <dbReference type="ARBA" id="ARBA00004123"/>
    </source>
</evidence>
<dbReference type="PROSITE" id="PS50888">
    <property type="entry name" value="BHLH"/>
    <property type="match status" value="1"/>
</dbReference>
<dbReference type="InterPro" id="IPR052610">
    <property type="entry name" value="bHLH_transcription_regulator"/>
</dbReference>
<dbReference type="SUPFAM" id="SSF47459">
    <property type="entry name" value="HLH, helix-loop-helix DNA-binding domain"/>
    <property type="match status" value="1"/>
</dbReference>
<evidence type="ECO:0000256" key="3">
    <source>
        <dbReference type="ARBA" id="ARBA00023163"/>
    </source>
</evidence>
<keyword evidence="7" id="KW-0560">Oxidoreductase</keyword>
<dbReference type="Proteomes" id="UP000053555">
    <property type="component" value="Unassembled WGS sequence"/>
</dbReference>
<feature type="coiled-coil region" evidence="5">
    <location>
        <begin position="146"/>
        <end position="173"/>
    </location>
</feature>
<accession>A0A0B2QKZ2</accession>
<dbReference type="GO" id="GO:0005634">
    <property type="term" value="C:nucleus"/>
    <property type="evidence" value="ECO:0007669"/>
    <property type="project" value="UniProtKB-SubCell"/>
</dbReference>
<dbReference type="AlphaFoldDB" id="A0A0B2QKZ2"/>
<name>A0A0B2QKZ2_GLYSO</name>
<sequence length="290" mass="33210">MEDSRMDLLSQWEMGDDDFFNNQIHMISFTEEKSSKDMIFQQAFFSSSSSSSSLQSNLKPCSPFPTGGYVLSFDKPVVEPLYPKKHHSPKSLAQSQYCVEPKAFPRTRPRVHILAERKRREELTKSIVALSATIPGLKKTDKVNVVREAVSYVKQLQERVKELENQKRKESMNSIILNKHRPLSINDQATHGFVDVNEELLEVKVTVLDKEVLIGIYCEKQRQRLLKILSLLDNLHLSITHTSVLPFGTSTLKITIIAQMMKVISMTSQNLWNVERQLIGIMNSVLLEKH</sequence>
<dbReference type="PANTHER" id="PTHR45959:SF2">
    <property type="entry name" value="BHLH TRANSCRIPTION FACTOR"/>
    <property type="match status" value="1"/>
</dbReference>
<dbReference type="GO" id="GO:0046983">
    <property type="term" value="F:protein dimerization activity"/>
    <property type="evidence" value="ECO:0007669"/>
    <property type="project" value="InterPro"/>
</dbReference>